<dbReference type="EMBL" id="JMQA01000060">
    <property type="protein sequence ID" value="KFM89137.1"/>
    <property type="molecule type" value="Genomic_DNA"/>
</dbReference>
<keyword evidence="2" id="KW-1185">Reference proteome</keyword>
<dbReference type="HOGENOM" id="CLU_1584867_0_0_9"/>
<sequence length="168" mass="19394">MLLDVCLNLFQRNFFRMLRRYNDRVHPFGFAVDIFNRNLGFTVRPEVTQRAVLPHFGKAASNTVRQRNRKRHELRRFIRSKTKHQPLVTGADIFRFLIDLGRIPAFQSGVYALGNVCGLLIKRGEDRASIEIEPIFSTGIANLLHRFANNSRNIDIFGFGADLPDNEH</sequence>
<evidence type="ECO:0000313" key="2">
    <source>
        <dbReference type="Proteomes" id="UP000029278"/>
    </source>
</evidence>
<gene>
    <name evidence="1" type="ORF">DJ90_6224</name>
</gene>
<dbReference type="Proteomes" id="UP000029278">
    <property type="component" value="Unassembled WGS sequence"/>
</dbReference>
<organism evidence="1 2">
    <name type="scientific">Paenibacillus macerans</name>
    <name type="common">Bacillus macerans</name>
    <dbReference type="NCBI Taxonomy" id="44252"/>
    <lineage>
        <taxon>Bacteria</taxon>
        <taxon>Bacillati</taxon>
        <taxon>Bacillota</taxon>
        <taxon>Bacilli</taxon>
        <taxon>Bacillales</taxon>
        <taxon>Paenibacillaceae</taxon>
        <taxon>Paenibacillus</taxon>
    </lineage>
</organism>
<evidence type="ECO:0000313" key="1">
    <source>
        <dbReference type="EMBL" id="KFM89137.1"/>
    </source>
</evidence>
<name>A0A090XUE4_PAEMA</name>
<accession>A0A090XUE4</accession>
<dbReference type="AlphaFoldDB" id="A0A090XUE4"/>
<reference evidence="1 2" key="1">
    <citation type="submission" date="2014-04" db="EMBL/GenBank/DDBJ databases">
        <authorList>
            <person name="Bishop-Lilly K.A."/>
            <person name="Broomall S.M."/>
            <person name="Chain P.S."/>
            <person name="Chertkov O."/>
            <person name="Coyne S.R."/>
            <person name="Daligault H.E."/>
            <person name="Davenport K.W."/>
            <person name="Erkkila T."/>
            <person name="Frey K.G."/>
            <person name="Gibbons H.S."/>
            <person name="Gu W."/>
            <person name="Jaissle J."/>
            <person name="Johnson S.L."/>
            <person name="Koroleva G.I."/>
            <person name="Ladner J.T."/>
            <person name="Lo C.-C."/>
            <person name="Minogue T.D."/>
            <person name="Munk C."/>
            <person name="Palacios G.F."/>
            <person name="Redden C.L."/>
            <person name="Rosenzweig C.N."/>
            <person name="Scholz M.B."/>
            <person name="Teshima H."/>
            <person name="Xu Y."/>
        </authorList>
    </citation>
    <scope>NUCLEOTIDE SEQUENCE [LARGE SCALE GENOMIC DNA]</scope>
    <source>
        <strain evidence="1 2">8244</strain>
    </source>
</reference>
<proteinExistence type="predicted"/>
<comment type="caution">
    <text evidence="1">The sequence shown here is derived from an EMBL/GenBank/DDBJ whole genome shotgun (WGS) entry which is preliminary data.</text>
</comment>
<protein>
    <submittedName>
        <fullName evidence="1">Uncharacterized protein</fullName>
    </submittedName>
</protein>